<evidence type="ECO:0000256" key="8">
    <source>
        <dbReference type="ARBA" id="ARBA00023170"/>
    </source>
</evidence>
<feature type="transmembrane region" description="Helical" evidence="10">
    <location>
        <begin position="7"/>
        <end position="26"/>
    </location>
</feature>
<keyword evidence="8" id="KW-0675">Receptor</keyword>
<dbReference type="Pfam" id="PF01130">
    <property type="entry name" value="CD36"/>
    <property type="match status" value="1"/>
</dbReference>
<evidence type="ECO:0000313" key="11">
    <source>
        <dbReference type="EMBL" id="CAL8113495.1"/>
    </source>
</evidence>
<gene>
    <name evidence="11" type="ORF">ODALV1_LOCUS16044</name>
</gene>
<dbReference type="InterPro" id="IPR002159">
    <property type="entry name" value="CD36_fam"/>
</dbReference>
<feature type="transmembrane region" description="Helical" evidence="10">
    <location>
        <begin position="446"/>
        <end position="473"/>
    </location>
</feature>
<evidence type="ECO:0000256" key="3">
    <source>
        <dbReference type="ARBA" id="ARBA00022475"/>
    </source>
</evidence>
<evidence type="ECO:0000256" key="2">
    <source>
        <dbReference type="ARBA" id="ARBA00010532"/>
    </source>
</evidence>
<organism evidence="11 12">
    <name type="scientific">Orchesella dallaii</name>
    <dbReference type="NCBI Taxonomy" id="48710"/>
    <lineage>
        <taxon>Eukaryota</taxon>
        <taxon>Metazoa</taxon>
        <taxon>Ecdysozoa</taxon>
        <taxon>Arthropoda</taxon>
        <taxon>Hexapoda</taxon>
        <taxon>Collembola</taxon>
        <taxon>Entomobryomorpha</taxon>
        <taxon>Entomobryoidea</taxon>
        <taxon>Orchesellidae</taxon>
        <taxon>Orchesellinae</taxon>
        <taxon>Orchesella</taxon>
    </lineage>
</organism>
<evidence type="ECO:0000256" key="6">
    <source>
        <dbReference type="ARBA" id="ARBA00023136"/>
    </source>
</evidence>
<dbReference type="PANTHER" id="PTHR11923:SF51">
    <property type="entry name" value="LYSOSOME MEMBRANE PROTEIN 2"/>
    <property type="match status" value="1"/>
</dbReference>
<evidence type="ECO:0000256" key="10">
    <source>
        <dbReference type="SAM" id="Phobius"/>
    </source>
</evidence>
<keyword evidence="7" id="KW-1015">Disulfide bond</keyword>
<sequence>MQKLPYILLGFGFFFLAISLVSWHVGPSILGSQQQQGANGAEEQASLNPSQFKTENYLRVYFFNVSNPNEVIAGQKPVLQEVGPYVYQEDTSRMIRGFDAEIGAVSYVDDEVFYFREDLSNNLTEDDVVTIINIPYVGLVQEVSKLSSLARVLIKGVVTRFNEGLFMTKTVKELNFGGFRHELLTSLGSITGETYVPNNTFGLFYGRNHSNYGVFSVSLGSKNRDDLGKIVTWNNTSELEWWKDARCRKLEGSYDGSLFPPGITKQSIIRIFHPALCRTFKYGFKDDVEVQGIPGYRFTLLPTELEDPRTRPENMCYCTSPGENNEDCPKSGSYQLNACSKDASVSISLPHFVYGSEEYLNQAIGYHPDEGSHVSHVDIEPNTGLFLKLSRRVQVNLHLRPLRLFSDFRKVSNMLFPSIWTENTKEILPQMAEVFKQKMYSGYVQLMLPVIVAGLALLVGLILVILALIILVIRVRKEKTRYTT</sequence>
<keyword evidence="5 10" id="KW-1133">Transmembrane helix</keyword>
<evidence type="ECO:0000256" key="4">
    <source>
        <dbReference type="ARBA" id="ARBA00022692"/>
    </source>
</evidence>
<comment type="similarity">
    <text evidence="2">Belongs to the CD36 family.</text>
</comment>
<accession>A0ABP1QX03</accession>
<dbReference type="InterPro" id="IPR005428">
    <property type="entry name" value="CD36/SCARB1/SNMP1"/>
</dbReference>
<evidence type="ECO:0000256" key="5">
    <source>
        <dbReference type="ARBA" id="ARBA00022989"/>
    </source>
</evidence>
<evidence type="ECO:0000256" key="7">
    <source>
        <dbReference type="ARBA" id="ARBA00023157"/>
    </source>
</evidence>
<protein>
    <recommendedName>
        <fullName evidence="13">Lysosome membrane protein 2</fullName>
    </recommendedName>
</protein>
<dbReference type="EMBL" id="CAXLJM020000049">
    <property type="protein sequence ID" value="CAL8113495.1"/>
    <property type="molecule type" value="Genomic_DNA"/>
</dbReference>
<dbReference type="Proteomes" id="UP001642540">
    <property type="component" value="Unassembled WGS sequence"/>
</dbReference>
<dbReference type="PRINTS" id="PR01609">
    <property type="entry name" value="CD36FAMILY"/>
</dbReference>
<evidence type="ECO:0000256" key="1">
    <source>
        <dbReference type="ARBA" id="ARBA00004651"/>
    </source>
</evidence>
<keyword evidence="4 10" id="KW-0812">Transmembrane</keyword>
<keyword evidence="9" id="KW-0325">Glycoprotein</keyword>
<dbReference type="PRINTS" id="PR01610">
    <property type="entry name" value="CD36ANTIGEN"/>
</dbReference>
<reference evidence="11 12" key="1">
    <citation type="submission" date="2024-08" db="EMBL/GenBank/DDBJ databases">
        <authorList>
            <person name="Cucini C."/>
            <person name="Frati F."/>
        </authorList>
    </citation>
    <scope>NUCLEOTIDE SEQUENCE [LARGE SCALE GENOMIC DNA]</scope>
</reference>
<keyword evidence="3" id="KW-1003">Cell membrane</keyword>
<comment type="subcellular location">
    <subcellularLocation>
        <location evidence="1">Cell membrane</location>
        <topology evidence="1">Multi-pass membrane protein</topology>
    </subcellularLocation>
</comment>
<evidence type="ECO:0000313" key="12">
    <source>
        <dbReference type="Proteomes" id="UP001642540"/>
    </source>
</evidence>
<proteinExistence type="inferred from homology"/>
<keyword evidence="6 10" id="KW-0472">Membrane</keyword>
<evidence type="ECO:0000256" key="9">
    <source>
        <dbReference type="ARBA" id="ARBA00023180"/>
    </source>
</evidence>
<name>A0ABP1QX03_9HEXA</name>
<keyword evidence="12" id="KW-1185">Reference proteome</keyword>
<comment type="caution">
    <text evidence="11">The sequence shown here is derived from an EMBL/GenBank/DDBJ whole genome shotgun (WGS) entry which is preliminary data.</text>
</comment>
<evidence type="ECO:0008006" key="13">
    <source>
        <dbReference type="Google" id="ProtNLM"/>
    </source>
</evidence>
<dbReference type="PANTHER" id="PTHR11923">
    <property type="entry name" value="SCAVENGER RECEPTOR CLASS B TYPE-1 SR-B1"/>
    <property type="match status" value="1"/>
</dbReference>